<proteinExistence type="predicted"/>
<comment type="caution">
    <text evidence="2">The sequence shown here is derived from an EMBL/GenBank/DDBJ whole genome shotgun (WGS) entry which is preliminary data.</text>
</comment>
<dbReference type="SUPFAM" id="SSF81383">
    <property type="entry name" value="F-box domain"/>
    <property type="match status" value="1"/>
</dbReference>
<sequence length="430" mass="48596">MCTTVSPPSNTISKSYTTINNLLNDSLIEIFCRLSCKSLFTCKSVSKHWCAIISDLNFHFIYLTHQHRLLQNLQCQEKDIDQHSYILKPYNALVITSNVPSLQFGSSEKNLSLNFLGSKFNPTNEVQLRSILKCVFGCCNGLLLCGNPRRYHKCIYYVCNPLTKESIELPCAPSNCDPNGVLVGFTCDPYYHIEEDKVSIVAPKRLFRVVNIPAFSNTKTTFNVEVFSSETGKWNEHVLLCPKGFSCGFSLTSSCVAHDGVLYFTSGRKILIYNPYKNEQVASVIDHPSEFGEAYRGCVGVCCGRLQLSEFPISRSNNANIRPYSGRVWELDSHQEWQIVHEFYIPDIIGSIFDKLQAIEREHVRGSSRILAFHPYVKGTIFLEFGDHIICCNLLTQEFKASKYGGLSLGFLPITPVVLPWWPTTISSFL</sequence>
<dbReference type="InterPro" id="IPR001810">
    <property type="entry name" value="F-box_dom"/>
</dbReference>
<dbReference type="Pfam" id="PF00646">
    <property type="entry name" value="F-box"/>
    <property type="match status" value="1"/>
</dbReference>
<name>A0A445DVT1_ARAHY</name>
<dbReference type="Gramene" id="arahy.Tifrunner.gnm2.ann2.Ah03g307300.1">
    <property type="protein sequence ID" value="arahy.Tifrunner.gnm2.ann2.Ah03g307300.1-CDS-1"/>
    <property type="gene ID" value="arahy.Tifrunner.gnm2.ann2.Ah03g307300"/>
</dbReference>
<dbReference type="Pfam" id="PF24750">
    <property type="entry name" value="b-prop_At3g26010-like"/>
    <property type="match status" value="1"/>
</dbReference>
<dbReference type="InterPro" id="IPR036047">
    <property type="entry name" value="F-box-like_dom_sf"/>
</dbReference>
<dbReference type="Proteomes" id="UP000289738">
    <property type="component" value="Chromosome A03"/>
</dbReference>
<accession>A0A445DVT1</accession>
<dbReference type="InterPro" id="IPR056592">
    <property type="entry name" value="Beta-prop_At3g26010-like"/>
</dbReference>
<dbReference type="SUPFAM" id="SSF50965">
    <property type="entry name" value="Galactose oxidase, central domain"/>
    <property type="match status" value="1"/>
</dbReference>
<evidence type="ECO:0000313" key="3">
    <source>
        <dbReference type="Proteomes" id="UP000289738"/>
    </source>
</evidence>
<keyword evidence="3" id="KW-1185">Reference proteome</keyword>
<dbReference type="EMBL" id="SDMP01000003">
    <property type="protein sequence ID" value="RYR67298.1"/>
    <property type="molecule type" value="Genomic_DNA"/>
</dbReference>
<dbReference type="PANTHER" id="PTHR35546:SF130">
    <property type="entry name" value="EXPRESSED PROTEIN"/>
    <property type="match status" value="1"/>
</dbReference>
<reference evidence="2 3" key="1">
    <citation type="submission" date="2019-01" db="EMBL/GenBank/DDBJ databases">
        <title>Sequencing of cultivated peanut Arachis hypogaea provides insights into genome evolution and oil improvement.</title>
        <authorList>
            <person name="Chen X."/>
        </authorList>
    </citation>
    <scope>NUCLEOTIDE SEQUENCE [LARGE SCALE GENOMIC DNA]</scope>
    <source>
        <strain evidence="3">cv. Fuhuasheng</strain>
        <tissue evidence="2">Leaves</tissue>
    </source>
</reference>
<evidence type="ECO:0000259" key="1">
    <source>
        <dbReference type="SMART" id="SM00256"/>
    </source>
</evidence>
<dbReference type="PANTHER" id="PTHR35546">
    <property type="entry name" value="F-BOX PROTEIN INTERACTION DOMAIN PROTEIN-RELATED"/>
    <property type="match status" value="1"/>
</dbReference>
<dbReference type="InterPro" id="IPR055290">
    <property type="entry name" value="At3g26010-like"/>
</dbReference>
<evidence type="ECO:0000313" key="2">
    <source>
        <dbReference type="EMBL" id="RYR67298.1"/>
    </source>
</evidence>
<dbReference type="SMART" id="SM00256">
    <property type="entry name" value="FBOX"/>
    <property type="match status" value="1"/>
</dbReference>
<gene>
    <name evidence="2" type="ORF">Ahy_A03g013624</name>
</gene>
<organism evidence="2 3">
    <name type="scientific">Arachis hypogaea</name>
    <name type="common">Peanut</name>
    <dbReference type="NCBI Taxonomy" id="3818"/>
    <lineage>
        <taxon>Eukaryota</taxon>
        <taxon>Viridiplantae</taxon>
        <taxon>Streptophyta</taxon>
        <taxon>Embryophyta</taxon>
        <taxon>Tracheophyta</taxon>
        <taxon>Spermatophyta</taxon>
        <taxon>Magnoliopsida</taxon>
        <taxon>eudicotyledons</taxon>
        <taxon>Gunneridae</taxon>
        <taxon>Pentapetalae</taxon>
        <taxon>rosids</taxon>
        <taxon>fabids</taxon>
        <taxon>Fabales</taxon>
        <taxon>Fabaceae</taxon>
        <taxon>Papilionoideae</taxon>
        <taxon>50 kb inversion clade</taxon>
        <taxon>dalbergioids sensu lato</taxon>
        <taxon>Dalbergieae</taxon>
        <taxon>Pterocarpus clade</taxon>
        <taxon>Arachis</taxon>
    </lineage>
</organism>
<dbReference type="Gene3D" id="1.20.1280.50">
    <property type="match status" value="1"/>
</dbReference>
<feature type="domain" description="F-box" evidence="1">
    <location>
        <begin position="22"/>
        <end position="62"/>
    </location>
</feature>
<dbReference type="InterPro" id="IPR011043">
    <property type="entry name" value="Gal_Oxase/kelch_b-propeller"/>
</dbReference>
<protein>
    <recommendedName>
        <fullName evidence="1">F-box domain-containing protein</fullName>
    </recommendedName>
</protein>
<dbReference type="AlphaFoldDB" id="A0A445DVT1"/>